<evidence type="ECO:0000313" key="2">
    <source>
        <dbReference type="Proteomes" id="UP000301751"/>
    </source>
</evidence>
<dbReference type="OrthoDB" id="10000299at2"/>
<organism evidence="1 2">
    <name type="scientific">Pseudaquabacterium pictum</name>
    <dbReference type="NCBI Taxonomy" id="2315236"/>
    <lineage>
        <taxon>Bacteria</taxon>
        <taxon>Pseudomonadati</taxon>
        <taxon>Pseudomonadota</taxon>
        <taxon>Betaproteobacteria</taxon>
        <taxon>Burkholderiales</taxon>
        <taxon>Sphaerotilaceae</taxon>
        <taxon>Pseudaquabacterium</taxon>
    </lineage>
</organism>
<dbReference type="EMBL" id="BJCL01000034">
    <property type="protein sequence ID" value="GCL66327.1"/>
    <property type="molecule type" value="Genomic_DNA"/>
</dbReference>
<name>A0A480B1V2_9BURK</name>
<gene>
    <name evidence="1" type="ORF">AQPW35_54080</name>
</gene>
<comment type="caution">
    <text evidence="1">The sequence shown here is derived from an EMBL/GenBank/DDBJ whole genome shotgun (WGS) entry which is preliminary data.</text>
</comment>
<reference evidence="2" key="1">
    <citation type="submission" date="2019-03" db="EMBL/GenBank/DDBJ databases">
        <title>Aquabacterium pictum sp.nov., the first bacteriochlorophyll a-containing freshwater bacterium in the genus Aquabacterium of the class Betaproteobacteria.</title>
        <authorList>
            <person name="Hirose S."/>
            <person name="Tank M."/>
            <person name="Hara E."/>
            <person name="Tamaki H."/>
            <person name="Takaichi S."/>
            <person name="Haruta S."/>
            <person name="Hanada S."/>
        </authorList>
    </citation>
    <scope>NUCLEOTIDE SEQUENCE [LARGE SCALE GENOMIC DNA]</scope>
    <source>
        <strain evidence="2">W35</strain>
    </source>
</reference>
<sequence>MKLLQGRRAHDLLIWLVIVASGVYASSASTLRMLGAPHWHAPAPAVTAAGDWDHAVAARLGQWLAGLRGLSDAMHQRAHALGMAPHTHSHSAVLRHWHAGDDASVRLADTTSLSPALADLTAAAAIGGATLLLATAPDCAWRHLAPVRGAWPTAACALWRSVRLPPPAEPPIA</sequence>
<proteinExistence type="predicted"/>
<dbReference type="RefSeq" id="WP_137736028.1">
    <property type="nucleotide sequence ID" value="NZ_BJCL01000034.1"/>
</dbReference>
<evidence type="ECO:0000313" key="1">
    <source>
        <dbReference type="EMBL" id="GCL66327.1"/>
    </source>
</evidence>
<accession>A0A480B1V2</accession>
<protein>
    <submittedName>
        <fullName evidence="1">Uncharacterized protein</fullName>
    </submittedName>
</protein>
<keyword evidence="2" id="KW-1185">Reference proteome</keyword>
<dbReference type="AlphaFoldDB" id="A0A480B1V2"/>
<dbReference type="Proteomes" id="UP000301751">
    <property type="component" value="Unassembled WGS sequence"/>
</dbReference>